<dbReference type="InterPro" id="IPR013083">
    <property type="entry name" value="Znf_RING/FYVE/PHD"/>
</dbReference>
<dbReference type="InterPro" id="IPR001005">
    <property type="entry name" value="SANT/Myb"/>
</dbReference>
<dbReference type="GeneID" id="19973636"/>
<dbReference type="GO" id="GO:0008270">
    <property type="term" value="F:zinc ion binding"/>
    <property type="evidence" value="ECO:0007669"/>
    <property type="project" value="UniProtKB-KW"/>
</dbReference>
<dbReference type="SUPFAM" id="SSF57903">
    <property type="entry name" value="FYVE/PHD zinc finger"/>
    <property type="match status" value="1"/>
</dbReference>
<evidence type="ECO:0000256" key="3">
    <source>
        <dbReference type="ARBA" id="ARBA00022833"/>
    </source>
</evidence>
<accession>W2RP06</accession>
<gene>
    <name evidence="8" type="ORF">HMPREF1541_06297</name>
</gene>
<dbReference type="InterPro" id="IPR011011">
    <property type="entry name" value="Znf_FYVE_PHD"/>
</dbReference>
<evidence type="ECO:0000259" key="7">
    <source>
        <dbReference type="PROSITE" id="PS50090"/>
    </source>
</evidence>
<keyword evidence="2 4" id="KW-0863">Zinc-finger</keyword>
<dbReference type="InterPro" id="IPR001965">
    <property type="entry name" value="Znf_PHD"/>
</dbReference>
<evidence type="ECO:0008006" key="10">
    <source>
        <dbReference type="Google" id="ProtNLM"/>
    </source>
</evidence>
<feature type="compositionally biased region" description="Polar residues" evidence="5">
    <location>
        <begin position="48"/>
        <end position="61"/>
    </location>
</feature>
<dbReference type="SMART" id="SM00249">
    <property type="entry name" value="PHD"/>
    <property type="match status" value="1"/>
</dbReference>
<evidence type="ECO:0000313" key="9">
    <source>
        <dbReference type="Proteomes" id="UP000030752"/>
    </source>
</evidence>
<dbReference type="AlphaFoldDB" id="W2RP06"/>
<dbReference type="HOGENOM" id="CLU_483122_0_0_1"/>
<dbReference type="Proteomes" id="UP000030752">
    <property type="component" value="Unassembled WGS sequence"/>
</dbReference>
<name>W2RP06_CYPE1</name>
<keyword evidence="9" id="KW-1185">Reference proteome</keyword>
<feature type="domain" description="Myb-like" evidence="7">
    <location>
        <begin position="368"/>
        <end position="429"/>
    </location>
</feature>
<keyword evidence="3" id="KW-0862">Zinc</keyword>
<dbReference type="Gene3D" id="3.30.40.10">
    <property type="entry name" value="Zinc/RING finger domain, C3HC4 (zinc finger)"/>
    <property type="match status" value="1"/>
</dbReference>
<dbReference type="Pfam" id="PF00628">
    <property type="entry name" value="PHD"/>
    <property type="match status" value="1"/>
</dbReference>
<evidence type="ECO:0000313" key="8">
    <source>
        <dbReference type="EMBL" id="ETN38266.1"/>
    </source>
</evidence>
<dbReference type="PROSITE" id="PS50090">
    <property type="entry name" value="MYB_LIKE"/>
    <property type="match status" value="1"/>
</dbReference>
<keyword evidence="1" id="KW-0479">Metal-binding</keyword>
<protein>
    <recommendedName>
        <fullName evidence="10">Myb-like domain-containing protein</fullName>
    </recommendedName>
</protein>
<dbReference type="InterPro" id="IPR019787">
    <property type="entry name" value="Znf_PHD-finger"/>
</dbReference>
<reference evidence="8 9" key="1">
    <citation type="submission" date="2013-03" db="EMBL/GenBank/DDBJ databases">
        <title>The Genome Sequence of Phialophora europaea CBS 101466.</title>
        <authorList>
            <consortium name="The Broad Institute Genomics Platform"/>
            <person name="Cuomo C."/>
            <person name="de Hoog S."/>
            <person name="Gorbushina A."/>
            <person name="Walker B."/>
            <person name="Young S.K."/>
            <person name="Zeng Q."/>
            <person name="Gargeya S."/>
            <person name="Fitzgerald M."/>
            <person name="Haas B."/>
            <person name="Abouelleil A."/>
            <person name="Allen A.W."/>
            <person name="Alvarado L."/>
            <person name="Arachchi H.M."/>
            <person name="Berlin A.M."/>
            <person name="Chapman S.B."/>
            <person name="Gainer-Dewar J."/>
            <person name="Goldberg J."/>
            <person name="Griggs A."/>
            <person name="Gujja S."/>
            <person name="Hansen M."/>
            <person name="Howarth C."/>
            <person name="Imamovic A."/>
            <person name="Ireland A."/>
            <person name="Larimer J."/>
            <person name="McCowan C."/>
            <person name="Murphy C."/>
            <person name="Pearson M."/>
            <person name="Poon T.W."/>
            <person name="Priest M."/>
            <person name="Roberts A."/>
            <person name="Saif S."/>
            <person name="Shea T."/>
            <person name="Sisk P."/>
            <person name="Sykes S."/>
            <person name="Wortman J."/>
            <person name="Nusbaum C."/>
            <person name="Birren B."/>
        </authorList>
    </citation>
    <scope>NUCLEOTIDE SEQUENCE [LARGE SCALE GENOMIC DNA]</scope>
    <source>
        <strain evidence="8 9">CBS 101466</strain>
    </source>
</reference>
<organism evidence="8 9">
    <name type="scientific">Cyphellophora europaea (strain CBS 101466)</name>
    <name type="common">Phialophora europaea</name>
    <dbReference type="NCBI Taxonomy" id="1220924"/>
    <lineage>
        <taxon>Eukaryota</taxon>
        <taxon>Fungi</taxon>
        <taxon>Dikarya</taxon>
        <taxon>Ascomycota</taxon>
        <taxon>Pezizomycotina</taxon>
        <taxon>Eurotiomycetes</taxon>
        <taxon>Chaetothyriomycetidae</taxon>
        <taxon>Chaetothyriales</taxon>
        <taxon>Cyphellophoraceae</taxon>
        <taxon>Cyphellophora</taxon>
    </lineage>
</organism>
<dbReference type="VEuPathDB" id="FungiDB:HMPREF1541_06297"/>
<proteinExistence type="predicted"/>
<dbReference type="EMBL" id="KB822722">
    <property type="protein sequence ID" value="ETN38266.1"/>
    <property type="molecule type" value="Genomic_DNA"/>
</dbReference>
<dbReference type="CDD" id="cd15522">
    <property type="entry name" value="PHD_TAF3"/>
    <property type="match status" value="1"/>
</dbReference>
<feature type="region of interest" description="Disordered" evidence="5">
    <location>
        <begin position="1"/>
        <end position="146"/>
    </location>
</feature>
<feature type="region of interest" description="Disordered" evidence="5">
    <location>
        <begin position="453"/>
        <end position="513"/>
    </location>
</feature>
<evidence type="ECO:0000259" key="6">
    <source>
        <dbReference type="PROSITE" id="PS50016"/>
    </source>
</evidence>
<feature type="compositionally biased region" description="Polar residues" evidence="5">
    <location>
        <begin position="117"/>
        <end position="131"/>
    </location>
</feature>
<feature type="domain" description="PHD-type" evidence="6">
    <location>
        <begin position="201"/>
        <end position="256"/>
    </location>
</feature>
<evidence type="ECO:0000256" key="2">
    <source>
        <dbReference type="ARBA" id="ARBA00022771"/>
    </source>
</evidence>
<sequence>MSGSNEGHGRKRGRESESNSPEPNNAAKVRKTVQLPTRKKSEDKMNGVNGSQTDQTVIASTEQDDQNVIVVASQQEGNVDQPEAAERLRRSDTPSVSPGRLAEIQQRQAEAGMVSPRASTTSQGSHSTSNGLPEASKNAMNGQLDGQAPYYSTDALRNAMVRDYFTRNPITDVENVLQAYYQKYSTDLAPFDYGDSTPDKLLMCVCLSTDDGREYIECDNGFKCMKRFFHPGCVGISSVSDLEQGEEWFCPDCMKEGLGGAAAYRKKLAHLKRTPPNLVRGAGATNISGQPIIAGRLNAAAPMVMPASATVKPWTADHDTKFLANPDNLHDLNIETLAMAKETLRARAAQPLGQPVPSAPVVVSGTIVKQPNKNSWSKEEDAVLIECIGAAVKKGLCGNPLWDTVIGELHAKGVDRKLGAARNRWMRGLREETKFDERRKKNSKKLTTAVQIHKDLRDPNSPRRKKRYQVSRKYNDPPGTLVNPSPLKQALSTKSYDVVPPSDSTAPSSPFRPAAVASSPVLNHHVRFAVDGDVDMKNYGDNAGYITDKDDIKDRLVRRRPRND</sequence>
<dbReference type="RefSeq" id="XP_008718855.1">
    <property type="nucleotide sequence ID" value="XM_008720633.1"/>
</dbReference>
<evidence type="ECO:0000256" key="5">
    <source>
        <dbReference type="SAM" id="MobiDB-lite"/>
    </source>
</evidence>
<evidence type="ECO:0000256" key="4">
    <source>
        <dbReference type="PROSITE-ProRule" id="PRU00146"/>
    </source>
</evidence>
<dbReference type="OrthoDB" id="4156036at2759"/>
<evidence type="ECO:0000256" key="1">
    <source>
        <dbReference type="ARBA" id="ARBA00022723"/>
    </source>
</evidence>
<dbReference type="InParanoid" id="W2RP06"/>
<dbReference type="PROSITE" id="PS50016">
    <property type="entry name" value="ZF_PHD_2"/>
    <property type="match status" value="1"/>
</dbReference>